<dbReference type="GO" id="GO:0009736">
    <property type="term" value="P:cytokinin-activated signaling pathway"/>
    <property type="evidence" value="ECO:0007669"/>
    <property type="project" value="InterPro"/>
</dbReference>
<dbReference type="InterPro" id="IPR011006">
    <property type="entry name" value="CheY-like_superfamily"/>
</dbReference>
<keyword evidence="2" id="KW-0805">Transcription regulation</keyword>
<name>A0A5A7QFY8_STRAF</name>
<feature type="compositionally biased region" description="Polar residues" evidence="5">
    <location>
        <begin position="165"/>
        <end position="186"/>
    </location>
</feature>
<keyword evidence="8" id="KW-1185">Reference proteome</keyword>
<protein>
    <submittedName>
        <fullName evidence="7">Response regulator 10</fullName>
    </submittedName>
</protein>
<dbReference type="Proteomes" id="UP000325081">
    <property type="component" value="Unassembled WGS sequence"/>
</dbReference>
<dbReference type="SMART" id="SM00448">
    <property type="entry name" value="REC"/>
    <property type="match status" value="1"/>
</dbReference>
<feature type="modified residue" description="4-aspartylphosphate" evidence="4">
    <location>
        <position position="69"/>
    </location>
</feature>
<feature type="compositionally biased region" description="Polar residues" evidence="5">
    <location>
        <begin position="143"/>
        <end position="157"/>
    </location>
</feature>
<feature type="domain" description="Response regulatory" evidence="6">
    <location>
        <begin position="18"/>
        <end position="133"/>
    </location>
</feature>
<sequence>MSQQNSNPVIPAPFRGLRVLLVDKETTSLLSMATELELYSYRVTTTELTTVALSILRDRKDSFDLIMADTNMPEKDCFNFIKCVRRIKDFPIILMSSELNKDMVKEAMTKGACFCLEKPISSKNLKNVWQHVCRMVAQQKNMVKTGTNSNNPEQANSKGDKVLENDSNAPNIVDQTTLQEYGSQKLTGMRKKRSALSRENDEPRDLKRARTENECGEHASAKPNNLQKLKSLSVNVREIEDKGDEVLKKHGHLKLKGVIDAKGKRSRNIRIQVDHEDNPGDLI</sequence>
<evidence type="ECO:0000256" key="5">
    <source>
        <dbReference type="SAM" id="MobiDB-lite"/>
    </source>
</evidence>
<evidence type="ECO:0000256" key="2">
    <source>
        <dbReference type="ARBA" id="ARBA00023015"/>
    </source>
</evidence>
<keyword evidence="4" id="KW-0597">Phosphoprotein</keyword>
<dbReference type="Gene3D" id="3.40.50.2300">
    <property type="match status" value="1"/>
</dbReference>
<feature type="region of interest" description="Disordered" evidence="5">
    <location>
        <begin position="143"/>
        <end position="224"/>
    </location>
</feature>
<reference evidence="8" key="1">
    <citation type="journal article" date="2019" name="Curr. Biol.">
        <title>Genome Sequence of Striga asiatica Provides Insight into the Evolution of Plant Parasitism.</title>
        <authorList>
            <person name="Yoshida S."/>
            <person name="Kim S."/>
            <person name="Wafula E.K."/>
            <person name="Tanskanen J."/>
            <person name="Kim Y.M."/>
            <person name="Honaas L."/>
            <person name="Yang Z."/>
            <person name="Spallek T."/>
            <person name="Conn C.E."/>
            <person name="Ichihashi Y."/>
            <person name="Cheong K."/>
            <person name="Cui S."/>
            <person name="Der J.P."/>
            <person name="Gundlach H."/>
            <person name="Jiao Y."/>
            <person name="Hori C."/>
            <person name="Ishida J.K."/>
            <person name="Kasahara H."/>
            <person name="Kiba T."/>
            <person name="Kim M.S."/>
            <person name="Koo N."/>
            <person name="Laohavisit A."/>
            <person name="Lee Y.H."/>
            <person name="Lumba S."/>
            <person name="McCourt P."/>
            <person name="Mortimer J.C."/>
            <person name="Mutuku J.M."/>
            <person name="Nomura T."/>
            <person name="Sasaki-Sekimoto Y."/>
            <person name="Seto Y."/>
            <person name="Wang Y."/>
            <person name="Wakatake T."/>
            <person name="Sakakibara H."/>
            <person name="Demura T."/>
            <person name="Yamaguchi S."/>
            <person name="Yoneyama K."/>
            <person name="Manabe R.I."/>
            <person name="Nelson D.C."/>
            <person name="Schulman A.H."/>
            <person name="Timko M.P."/>
            <person name="dePamphilis C.W."/>
            <person name="Choi D."/>
            <person name="Shirasu K."/>
        </authorList>
    </citation>
    <scope>NUCLEOTIDE SEQUENCE [LARGE SCALE GENOMIC DNA]</scope>
    <source>
        <strain evidence="8">cv. UVA1</strain>
    </source>
</reference>
<dbReference type="InterPro" id="IPR001789">
    <property type="entry name" value="Sig_transdc_resp-reg_receiver"/>
</dbReference>
<keyword evidence="3" id="KW-0804">Transcription</keyword>
<dbReference type="PANTHER" id="PTHR43874:SF87">
    <property type="entry name" value="HTH MYB-TYPE DOMAIN-CONTAINING PROTEIN"/>
    <property type="match status" value="1"/>
</dbReference>
<dbReference type="OrthoDB" id="1743485at2759"/>
<feature type="compositionally biased region" description="Basic and acidic residues" evidence="5">
    <location>
        <begin position="196"/>
        <end position="220"/>
    </location>
</feature>
<dbReference type="Pfam" id="PF00072">
    <property type="entry name" value="Response_reg"/>
    <property type="match status" value="1"/>
</dbReference>
<dbReference type="AlphaFoldDB" id="A0A5A7QFY8"/>
<evidence type="ECO:0000256" key="4">
    <source>
        <dbReference type="PROSITE-ProRule" id="PRU00169"/>
    </source>
</evidence>
<accession>A0A5A7QFY8</accession>
<dbReference type="GO" id="GO:0000160">
    <property type="term" value="P:phosphorelay signal transduction system"/>
    <property type="evidence" value="ECO:0007669"/>
    <property type="project" value="UniProtKB-KW"/>
</dbReference>
<evidence type="ECO:0000313" key="7">
    <source>
        <dbReference type="EMBL" id="GER43878.1"/>
    </source>
</evidence>
<evidence type="ECO:0000256" key="3">
    <source>
        <dbReference type="ARBA" id="ARBA00023163"/>
    </source>
</evidence>
<dbReference type="CDD" id="cd17584">
    <property type="entry name" value="REC_typeB_ARR-like"/>
    <property type="match status" value="1"/>
</dbReference>
<dbReference type="PROSITE" id="PS50110">
    <property type="entry name" value="RESPONSE_REGULATORY"/>
    <property type="match status" value="1"/>
</dbReference>
<dbReference type="InterPro" id="IPR045279">
    <property type="entry name" value="ARR-like"/>
</dbReference>
<comment type="caution">
    <text evidence="7">The sequence shown here is derived from an EMBL/GenBank/DDBJ whole genome shotgun (WGS) entry which is preliminary data.</text>
</comment>
<evidence type="ECO:0000313" key="8">
    <source>
        <dbReference type="Proteomes" id="UP000325081"/>
    </source>
</evidence>
<dbReference type="PANTHER" id="PTHR43874">
    <property type="entry name" value="TWO-COMPONENT RESPONSE REGULATOR"/>
    <property type="match status" value="1"/>
</dbReference>
<keyword evidence="1" id="KW-0902">Two-component regulatory system</keyword>
<gene>
    <name evidence="7" type="ORF">STAS_20746</name>
</gene>
<proteinExistence type="predicted"/>
<dbReference type="SUPFAM" id="SSF52172">
    <property type="entry name" value="CheY-like"/>
    <property type="match status" value="1"/>
</dbReference>
<evidence type="ECO:0000256" key="1">
    <source>
        <dbReference type="ARBA" id="ARBA00023012"/>
    </source>
</evidence>
<organism evidence="7 8">
    <name type="scientific">Striga asiatica</name>
    <name type="common">Asiatic witchweed</name>
    <name type="synonym">Buchnera asiatica</name>
    <dbReference type="NCBI Taxonomy" id="4170"/>
    <lineage>
        <taxon>Eukaryota</taxon>
        <taxon>Viridiplantae</taxon>
        <taxon>Streptophyta</taxon>
        <taxon>Embryophyta</taxon>
        <taxon>Tracheophyta</taxon>
        <taxon>Spermatophyta</taxon>
        <taxon>Magnoliopsida</taxon>
        <taxon>eudicotyledons</taxon>
        <taxon>Gunneridae</taxon>
        <taxon>Pentapetalae</taxon>
        <taxon>asterids</taxon>
        <taxon>lamiids</taxon>
        <taxon>Lamiales</taxon>
        <taxon>Orobanchaceae</taxon>
        <taxon>Buchnereae</taxon>
        <taxon>Striga</taxon>
    </lineage>
</organism>
<dbReference type="EMBL" id="BKCP01006737">
    <property type="protein sequence ID" value="GER43878.1"/>
    <property type="molecule type" value="Genomic_DNA"/>
</dbReference>
<evidence type="ECO:0000259" key="6">
    <source>
        <dbReference type="PROSITE" id="PS50110"/>
    </source>
</evidence>